<dbReference type="EMBL" id="VYUT01000001">
    <property type="protein sequence ID" value="KAA9208517.1"/>
    <property type="molecule type" value="Genomic_DNA"/>
</dbReference>
<name>A0A5N0Z058_9ENTE</name>
<dbReference type="Pfam" id="PF06356">
    <property type="entry name" value="DUF1064"/>
    <property type="match status" value="1"/>
</dbReference>
<protein>
    <submittedName>
        <fullName evidence="1">DUF1064 domain-containing protein</fullName>
    </submittedName>
</protein>
<dbReference type="AlphaFoldDB" id="A0A5N0Z058"/>
<comment type="caution">
    <text evidence="1">The sequence shown here is derived from an EMBL/GenBank/DDBJ whole genome shotgun (WGS) entry which is preliminary data.</text>
</comment>
<evidence type="ECO:0000313" key="1">
    <source>
        <dbReference type="EMBL" id="KAA9208517.1"/>
    </source>
</evidence>
<gene>
    <name evidence="1" type="ORF">F6X95_00005</name>
</gene>
<accession>A0A5N0Z058</accession>
<reference evidence="1 2" key="1">
    <citation type="submission" date="2019-09" db="EMBL/GenBank/DDBJ databases">
        <title>Vancomyinc resistant enterococci isolated from farm animals in Switzerland.</title>
        <authorList>
            <person name="Stevens M.J.A."/>
            <person name="Stephan R."/>
            <person name="Morach M."/>
            <person name="Nuesch-Inderbinen M."/>
        </authorList>
    </citation>
    <scope>NUCLEOTIDE SEQUENCE [LARGE SCALE GENOMIC DNA]</scope>
    <source>
        <strain evidence="1 2">GH27</strain>
    </source>
</reference>
<sequence length="122" mass="14612">MATRSKYGNKKHEADGIKFDSVAEAEYYDLAVWQAEANGWKLKLQERFELLPKFELEGKKYRKIEYIPDFTFYKNGKLVKVVDVKGMQTKDFKIKAKLFCHRYQVPLILAKKYRNTFKEERF</sequence>
<proteinExistence type="predicted"/>
<dbReference type="Proteomes" id="UP000326078">
    <property type="component" value="Unassembled WGS sequence"/>
</dbReference>
<evidence type="ECO:0000313" key="2">
    <source>
        <dbReference type="Proteomes" id="UP000326078"/>
    </source>
</evidence>
<dbReference type="RefSeq" id="WP_151026942.1">
    <property type="nucleotide sequence ID" value="NZ_VYUK01000002.1"/>
</dbReference>
<organism evidence="1 2">
    <name type="scientific">Enterococcus durans</name>
    <dbReference type="NCBI Taxonomy" id="53345"/>
    <lineage>
        <taxon>Bacteria</taxon>
        <taxon>Bacillati</taxon>
        <taxon>Bacillota</taxon>
        <taxon>Bacilli</taxon>
        <taxon>Lactobacillales</taxon>
        <taxon>Enterococcaceae</taxon>
        <taxon>Enterococcus</taxon>
    </lineage>
</organism>
<dbReference type="InterPro" id="IPR009414">
    <property type="entry name" value="DUF1064"/>
</dbReference>